<keyword evidence="2" id="KW-0413">Isomerase</keyword>
<keyword evidence="3" id="KW-1185">Reference proteome</keyword>
<feature type="chain" id="PRO_5014944162" evidence="1">
    <location>
        <begin position="32"/>
        <end position="768"/>
    </location>
</feature>
<evidence type="ECO:0000313" key="3">
    <source>
        <dbReference type="Proteomes" id="UP000234845"/>
    </source>
</evidence>
<gene>
    <name evidence="2" type="ORF">CWI75_09745</name>
</gene>
<dbReference type="EMBL" id="PKLZ01000007">
    <property type="protein sequence ID" value="PLW82834.1"/>
    <property type="molecule type" value="Genomic_DNA"/>
</dbReference>
<accession>A0A2N5Y352</accession>
<dbReference type="Proteomes" id="UP000234845">
    <property type="component" value="Unassembled WGS sequence"/>
</dbReference>
<protein>
    <submittedName>
        <fullName evidence="2">Peptidylprolyl isomerase</fullName>
    </submittedName>
</protein>
<keyword evidence="1" id="KW-0732">Signal</keyword>
<name>A0A2N5Y352_9GAMM</name>
<evidence type="ECO:0000313" key="2">
    <source>
        <dbReference type="EMBL" id="PLW82834.1"/>
    </source>
</evidence>
<dbReference type="GO" id="GO:0016853">
    <property type="term" value="F:isomerase activity"/>
    <property type="evidence" value="ECO:0007669"/>
    <property type="project" value="UniProtKB-KW"/>
</dbReference>
<dbReference type="AlphaFoldDB" id="A0A2N5Y352"/>
<organism evidence="2 3">
    <name type="scientific">Kineobactrum sediminis</name>
    <dbReference type="NCBI Taxonomy" id="1905677"/>
    <lineage>
        <taxon>Bacteria</taxon>
        <taxon>Pseudomonadati</taxon>
        <taxon>Pseudomonadota</taxon>
        <taxon>Gammaproteobacteria</taxon>
        <taxon>Cellvibrionales</taxon>
        <taxon>Halieaceae</taxon>
        <taxon>Kineobactrum</taxon>
    </lineage>
</organism>
<proteinExistence type="predicted"/>
<evidence type="ECO:0000256" key="1">
    <source>
        <dbReference type="SAM" id="SignalP"/>
    </source>
</evidence>
<comment type="caution">
    <text evidence="2">The sequence shown here is derived from an EMBL/GenBank/DDBJ whole genome shotgun (WGS) entry which is preliminary data.</text>
</comment>
<feature type="signal peptide" evidence="1">
    <location>
        <begin position="1"/>
        <end position="31"/>
    </location>
</feature>
<sequence>MHIPGYLRRFSRSLCGGATVLSMLLGNASLAAAEADDSLNADARAQKILQQRCVVCHACYDAPCQLKLEAHEGLVRGASKTLVYDSTRLLAGDLTRLFDDAHSTEAWREKGFYPVLDETSAERGTLYRLLTLKQEHPMPVGGDLPEGFDFDLHRDQQCPKSGEFDEFAREYPLWGMPYGLPGLKPEEHQLLTQWLRDGARAPAQAPLSVRVEDEVAAWEHFLNVPDDKSRLMARYLYEHLFLAALYLETVDSPDWFRVVRSYTAPGTPLEIINSRRPYDDPGTSEFYYRLQRMPIVVAAKSHQPYRFDRARRDWYRQLFLEADYSVATLPDYDPRFAGNPFRNFAAIPVRNRYRFLLEDAEFTIMNFIKGPVCRGQIALNVIEDRFWVMFMDPDAMDPEVDAAFLQRESDNLRLPGARTGSVIDLLAWRRYARAHKRYESAKATYLDTQYRENGRAPGIDTIWDGDGVNPNASLTIFRHIDTASVVKGFVGDTPKTAWVITYSLLERIHYLLVAGFDVYGAVSHQLESRLYMDFLRMEGEFNFLMFLPADTRQPLRDYWYRDAPKSARDHVFTQSAVIERESPLPYTSADPKAEFLGWMREHIHGANAANFDYRRTASGTMADAFDRLQATRGAHNRFLPAVSFINVIGGRRNEAYTLLHDAGYSNIAQLFQEEERRLPEEDAVTVAAGFIGAHPNQFFQVHEKQVPLFVADILALQDEEDMDLLRYRYGVLRTSPWFWAVSDRFHTLQRAQDPLAAGMFDYNRYHGY</sequence>
<reference evidence="3" key="1">
    <citation type="submission" date="2017-11" db="EMBL/GenBank/DDBJ databases">
        <title>The draft genome sequence of Chromatocurvus sp. F02.</title>
        <authorList>
            <person name="Du Z.-J."/>
            <person name="Chang Y.-Q."/>
        </authorList>
    </citation>
    <scope>NUCLEOTIDE SEQUENCE [LARGE SCALE GENOMIC DNA]</scope>
    <source>
        <strain evidence="3">F02</strain>
    </source>
</reference>
<dbReference type="Pfam" id="PF06934">
    <property type="entry name" value="CTI"/>
    <property type="match status" value="1"/>
</dbReference>
<dbReference type="OrthoDB" id="9809746at2"/>
<dbReference type="InterPro" id="IPR010706">
    <property type="entry name" value="Fatty_acid_cis-trans_isomerase"/>
</dbReference>